<evidence type="ECO:0000259" key="10">
    <source>
        <dbReference type="SMART" id="SM00562"/>
    </source>
</evidence>
<evidence type="ECO:0000313" key="12">
    <source>
        <dbReference type="Proteomes" id="UP001304243"/>
    </source>
</evidence>
<dbReference type="Gene3D" id="3.30.70.141">
    <property type="entry name" value="Nucleoside diphosphate kinase-like domain"/>
    <property type="match status" value="1"/>
</dbReference>
<dbReference type="InterPro" id="IPR001564">
    <property type="entry name" value="Nucleoside_diP_kinase"/>
</dbReference>
<dbReference type="GeneID" id="89945936"/>
<dbReference type="SMART" id="SM00562">
    <property type="entry name" value="NDK"/>
    <property type="match status" value="1"/>
</dbReference>
<dbReference type="PRINTS" id="PR01243">
    <property type="entry name" value="NUCDPKINASE"/>
</dbReference>
<dbReference type="InterPro" id="IPR034907">
    <property type="entry name" value="NDK-like_dom"/>
</dbReference>
<feature type="compositionally biased region" description="Low complexity" evidence="9">
    <location>
        <begin position="938"/>
        <end position="956"/>
    </location>
</feature>
<feature type="compositionally biased region" description="Low complexity" evidence="9">
    <location>
        <begin position="825"/>
        <end position="851"/>
    </location>
</feature>
<keyword evidence="3" id="KW-0808">Transferase</keyword>
<accession>A0AAN7DD52</accession>
<dbReference type="AlphaFoldDB" id="A0AAN7DD52"/>
<keyword evidence="5" id="KW-0418">Kinase</keyword>
<dbReference type="PANTHER" id="PTHR46161:SF3">
    <property type="entry name" value="NUCLEOSIDE DIPHOSPHATE KINASE DDB_G0292928-RELATED"/>
    <property type="match status" value="1"/>
</dbReference>
<dbReference type="GO" id="GO:0006228">
    <property type="term" value="P:UTP biosynthetic process"/>
    <property type="evidence" value="ECO:0007669"/>
    <property type="project" value="InterPro"/>
</dbReference>
<proteinExistence type="inferred from homology"/>
<feature type="binding site" evidence="7">
    <location>
        <position position="60"/>
    </location>
    <ligand>
        <name>ATP</name>
        <dbReference type="ChEBI" id="CHEBI:30616"/>
    </ligand>
</feature>
<feature type="compositionally biased region" description="Basic and acidic residues" evidence="9">
    <location>
        <begin position="26"/>
        <end position="36"/>
    </location>
</feature>
<feature type="compositionally biased region" description="Low complexity" evidence="9">
    <location>
        <begin position="1009"/>
        <end position="1023"/>
    </location>
</feature>
<feature type="compositionally biased region" description="Basic and acidic residues" evidence="9">
    <location>
        <begin position="1049"/>
        <end position="1063"/>
    </location>
</feature>
<feature type="compositionally biased region" description="Polar residues" evidence="9">
    <location>
        <begin position="957"/>
        <end position="966"/>
    </location>
</feature>
<feature type="compositionally biased region" description="Low complexity" evidence="9">
    <location>
        <begin position="866"/>
        <end position="878"/>
    </location>
</feature>
<dbReference type="GO" id="GO:0006183">
    <property type="term" value="P:GTP biosynthetic process"/>
    <property type="evidence" value="ECO:0007669"/>
    <property type="project" value="InterPro"/>
</dbReference>
<feature type="region of interest" description="Disordered" evidence="9">
    <location>
        <begin position="1221"/>
        <end position="1259"/>
    </location>
</feature>
<feature type="compositionally biased region" description="Basic and acidic residues" evidence="9">
    <location>
        <begin position="444"/>
        <end position="462"/>
    </location>
</feature>
<reference evidence="11 12" key="1">
    <citation type="submission" date="2022-11" db="EMBL/GenBank/DDBJ databases">
        <title>Mucor velutinosus strain NIH1002 WGS.</title>
        <authorList>
            <person name="Subramanian P."/>
            <person name="Mullikin J.C."/>
            <person name="Segre J.A."/>
            <person name="Zelazny A.M."/>
        </authorList>
    </citation>
    <scope>NUCLEOTIDE SEQUENCE [LARGE SCALE GENOMIC DNA]</scope>
    <source>
        <strain evidence="11 12">NIH1002</strain>
    </source>
</reference>
<feature type="region of interest" description="Disordered" evidence="9">
    <location>
        <begin position="417"/>
        <end position="462"/>
    </location>
</feature>
<dbReference type="EMBL" id="JASEJX010000015">
    <property type="protein sequence ID" value="KAK4514633.1"/>
    <property type="molecule type" value="Genomic_DNA"/>
</dbReference>
<evidence type="ECO:0000256" key="3">
    <source>
        <dbReference type="ARBA" id="ARBA00022679"/>
    </source>
</evidence>
<evidence type="ECO:0000256" key="8">
    <source>
        <dbReference type="RuleBase" id="RU004011"/>
    </source>
</evidence>
<feature type="domain" description="Nucleoside diphosphate kinase-like" evidence="10">
    <location>
        <begin position="54"/>
        <end position="192"/>
    </location>
</feature>
<dbReference type="InterPro" id="IPR036850">
    <property type="entry name" value="NDK-like_dom_sf"/>
</dbReference>
<evidence type="ECO:0000256" key="5">
    <source>
        <dbReference type="ARBA" id="ARBA00022777"/>
    </source>
</evidence>
<feature type="binding site" evidence="7">
    <location>
        <position position="108"/>
    </location>
    <ligand>
        <name>ATP</name>
        <dbReference type="ChEBI" id="CHEBI:30616"/>
    </ligand>
</feature>
<keyword evidence="6" id="KW-0067">ATP-binding</keyword>
<protein>
    <recommendedName>
        <fullName evidence="2">Nucleoside diphosphate kinase</fullName>
    </recommendedName>
</protein>
<feature type="binding site" evidence="7">
    <location>
        <position position="166"/>
    </location>
    <ligand>
        <name>ATP</name>
        <dbReference type="ChEBI" id="CHEBI:30616"/>
    </ligand>
</feature>
<organism evidence="11 12">
    <name type="scientific">Mucor velutinosus</name>
    <dbReference type="NCBI Taxonomy" id="708070"/>
    <lineage>
        <taxon>Eukaryota</taxon>
        <taxon>Fungi</taxon>
        <taxon>Fungi incertae sedis</taxon>
        <taxon>Mucoromycota</taxon>
        <taxon>Mucoromycotina</taxon>
        <taxon>Mucoromycetes</taxon>
        <taxon>Mucorales</taxon>
        <taxon>Mucorineae</taxon>
        <taxon>Mucoraceae</taxon>
        <taxon>Mucor</taxon>
    </lineage>
</organism>
<feature type="compositionally biased region" description="Low complexity" evidence="9">
    <location>
        <begin position="887"/>
        <end position="902"/>
    </location>
</feature>
<dbReference type="PROSITE" id="PS51374">
    <property type="entry name" value="NDPK_LIKE"/>
    <property type="match status" value="1"/>
</dbReference>
<feature type="binding site" evidence="7">
    <location>
        <position position="136"/>
    </location>
    <ligand>
        <name>ATP</name>
        <dbReference type="ChEBI" id="CHEBI:30616"/>
    </ligand>
</feature>
<feature type="compositionally biased region" description="Low complexity" evidence="9">
    <location>
        <begin position="982"/>
        <end position="997"/>
    </location>
</feature>
<dbReference type="SUPFAM" id="SSF54919">
    <property type="entry name" value="Nucleoside diphosphate kinase, NDK"/>
    <property type="match status" value="1"/>
</dbReference>
<feature type="binding site" evidence="7">
    <location>
        <position position="142"/>
    </location>
    <ligand>
        <name>ATP</name>
        <dbReference type="ChEBI" id="CHEBI:30616"/>
    </ligand>
</feature>
<feature type="compositionally biased region" description="Basic and acidic residues" evidence="9">
    <location>
        <begin position="613"/>
        <end position="637"/>
    </location>
</feature>
<feature type="compositionally biased region" description="Polar residues" evidence="9">
    <location>
        <begin position="1075"/>
        <end position="1111"/>
    </location>
</feature>
<dbReference type="Proteomes" id="UP001304243">
    <property type="component" value="Unassembled WGS sequence"/>
</dbReference>
<dbReference type="PANTHER" id="PTHR46161">
    <property type="entry name" value="NUCLEOSIDE DIPHOSPHATE KINASE"/>
    <property type="match status" value="1"/>
</dbReference>
<feature type="compositionally biased region" description="Low complexity" evidence="9">
    <location>
        <begin position="1036"/>
        <end position="1048"/>
    </location>
</feature>
<sequence>MSTLEHEMIPATAASEDIPSTAVALEQEHEKVHQDETPVSSITKNDARAESPSRTLALIKPDAMQAAHKDEIIEKIKENGFRIVQEQQIQLSKEKVGLFYKEHEEKPFYQDLTNWMSSSPIYALVLEKQDAVQAWRHLMGPTNSNKARDVEPNSIRALFGTDGSHNATHGSDSQASAEREIALIFGNDKPHVVEVQGLKDEFETQDVCKPDAVDESNEQHPEVTKEPEAIATTAKVDDLDTRHATVDHEADEVEPTVDTKHLHTADLVTSQDNVTDLSQKEDETINPAPEDMKKDETTEIRVAADAEEEEAAVVVDAEEEGAAVVADPVVVSLDAKLDLSLEDTIAATTADKDDNASKEEQVVKATFADDNVPDTKEAPAAEVSNANEAPVTNALNAEEISQVGAIATVTVEASTTDANDIAPDTTKDTKETDKPDTTFIANNTKEDAHFEEKKDTKQIEKEPVLEKQDVKLQPETVTIEAEIVAENDTDEDHAEAQANAEEQQEIEAIIHVEEAKVDAVLEPVASAPVAMETLETEPTAVTLEAEEEKELLNAEQGKKQEEPVAVAIHADIVTADAQDNDDDANQHQQHGVTSGEVFAQENETQQTNVIVVAHDDVDADKPLDTPKEKNMTEDHQNVKSNESVTQEKEGDLISTTPTTTTTATATTTDTDANILSSGNSSDSSKNSSVTADKSQVKENIKETHVNKKQPKLKAPAAAGASSVGHPRSAAIATTTTTADKKKATSTGLRKPTSTLKKKTAATSSSGADAEDEKDKPKPKTRVPRVALLSQQTKKKPVTQDDASANTEIKTKKAAVSTRSLVSRLTAPTAASARKKTSSAAEGTTTTTTTTTPKPADPARQKKISSAATKKVPTTTATTGSHVSKAFTTSKPANATAAATTTALGVKKPSTTATGTKTTGGVRRISPPTSTTASKKADGTAVKRTTGTTGTRAAASGLPSSANPGKTSTRKETLSTGSKLKKTAPTPKKPSAATLTTPKKIKKADTAVESPTASSASKASSESSHGADHHDSADMEASATPSSVPASSSHPDEAVETTKSEHVANDTNEAEANAVLDSTSNENDSTNHGGVDQESINESEIGSDVITSSQDVTEIEKKATEKQDDIIVDLPKQETNNEQDVESAEIGAKEQEQEVESVEIGAKEQEQDKVLIIEPSANQASDAEVAAITANNNNNNNHTTPVVAITSNKPQMASLRSRFENLNNNSTNNTLNHNQLQTTSSKEIRSKSPNRISDMINRFQ</sequence>
<feature type="active site" description="Pros-phosphohistidine intermediate" evidence="7">
    <location>
        <position position="169"/>
    </location>
</feature>
<dbReference type="Pfam" id="PF00334">
    <property type="entry name" value="NDK"/>
    <property type="match status" value="1"/>
</dbReference>
<feature type="compositionally biased region" description="Basic and acidic residues" evidence="9">
    <location>
        <begin position="694"/>
        <end position="705"/>
    </location>
</feature>
<evidence type="ECO:0000256" key="9">
    <source>
        <dbReference type="SAM" id="MobiDB-lite"/>
    </source>
</evidence>
<comment type="similarity">
    <text evidence="1 7 8">Belongs to the NDK family.</text>
</comment>
<keyword evidence="4" id="KW-0547">Nucleotide-binding</keyword>
<feature type="region of interest" description="Disordered" evidence="9">
    <location>
        <begin position="1"/>
        <end position="53"/>
    </location>
</feature>
<keyword evidence="12" id="KW-1185">Reference proteome</keyword>
<evidence type="ECO:0000256" key="6">
    <source>
        <dbReference type="ARBA" id="ARBA00022840"/>
    </source>
</evidence>
<evidence type="ECO:0000256" key="7">
    <source>
        <dbReference type="PROSITE-ProRule" id="PRU00706"/>
    </source>
</evidence>
<evidence type="ECO:0000256" key="1">
    <source>
        <dbReference type="ARBA" id="ARBA00008142"/>
    </source>
</evidence>
<dbReference type="GO" id="GO:0005524">
    <property type="term" value="F:ATP binding"/>
    <property type="evidence" value="ECO:0007669"/>
    <property type="project" value="UniProtKB-KW"/>
</dbReference>
<dbReference type="GO" id="GO:0006241">
    <property type="term" value="P:CTP biosynthetic process"/>
    <property type="evidence" value="ECO:0007669"/>
    <property type="project" value="InterPro"/>
</dbReference>
<evidence type="ECO:0000313" key="11">
    <source>
        <dbReference type="EMBL" id="KAK4514633.1"/>
    </source>
</evidence>
<feature type="compositionally biased region" description="Low complexity" evidence="9">
    <location>
        <begin position="910"/>
        <end position="920"/>
    </location>
</feature>
<feature type="compositionally biased region" description="Low complexity" evidence="9">
    <location>
        <begin position="744"/>
        <end position="767"/>
    </location>
</feature>
<feature type="binding site" evidence="7">
    <location>
        <position position="156"/>
    </location>
    <ligand>
        <name>ATP</name>
        <dbReference type="ChEBI" id="CHEBI:30616"/>
    </ligand>
</feature>
<dbReference type="RefSeq" id="XP_064681299.1">
    <property type="nucleotide sequence ID" value="XM_064821613.1"/>
</dbReference>
<comment type="caution">
    <text evidence="11">The sequence shown here is derived from an EMBL/GenBank/DDBJ whole genome shotgun (WGS) entry which is preliminary data.</text>
</comment>
<name>A0AAN7DD52_9FUNG</name>
<feature type="compositionally biased region" description="Low complexity" evidence="9">
    <location>
        <begin position="1221"/>
        <end position="1239"/>
    </location>
</feature>
<gene>
    <name evidence="11" type="primary">DML1</name>
    <name evidence="11" type="ORF">ATC70_002234</name>
</gene>
<feature type="compositionally biased region" description="Low complexity" evidence="9">
    <location>
        <begin position="655"/>
        <end position="688"/>
    </location>
</feature>
<evidence type="ECO:0000256" key="4">
    <source>
        <dbReference type="ARBA" id="ARBA00022741"/>
    </source>
</evidence>
<feature type="compositionally biased region" description="Basic and acidic residues" evidence="9">
    <location>
        <begin position="425"/>
        <end position="436"/>
    </location>
</feature>
<evidence type="ECO:0000256" key="2">
    <source>
        <dbReference type="ARBA" id="ARBA00017632"/>
    </source>
</evidence>
<dbReference type="GO" id="GO:0004550">
    <property type="term" value="F:nucleoside diphosphate kinase activity"/>
    <property type="evidence" value="ECO:0007669"/>
    <property type="project" value="InterPro"/>
</dbReference>
<feature type="region of interest" description="Disordered" evidence="9">
    <location>
        <begin position="613"/>
        <end position="1112"/>
    </location>
</feature>